<reference evidence="2" key="1">
    <citation type="submission" date="2024-05" db="EMBL/GenBank/DDBJ databases">
        <authorList>
            <person name="Kim S."/>
            <person name="Heo J."/>
            <person name="Choi H."/>
            <person name="Choi Y."/>
            <person name="Kwon S.-W."/>
            <person name="Kim Y."/>
        </authorList>
    </citation>
    <scope>NUCLEOTIDE SEQUENCE</scope>
    <source>
        <strain evidence="2">KACC 23699</strain>
    </source>
</reference>
<dbReference type="InterPro" id="IPR002575">
    <property type="entry name" value="Aminoglycoside_PTrfase"/>
</dbReference>
<proteinExistence type="predicted"/>
<dbReference type="Gene3D" id="3.30.200.20">
    <property type="entry name" value="Phosphorylase Kinase, domain 1"/>
    <property type="match status" value="1"/>
</dbReference>
<dbReference type="AlphaFoldDB" id="A0AAU7JYM6"/>
<feature type="domain" description="Aminoglycoside phosphotransferase" evidence="1">
    <location>
        <begin position="61"/>
        <end position="254"/>
    </location>
</feature>
<dbReference type="EMBL" id="CP157483">
    <property type="protein sequence ID" value="XBO45184.1"/>
    <property type="molecule type" value="Genomic_DNA"/>
</dbReference>
<accession>A0AAU7JYM6</accession>
<protein>
    <submittedName>
        <fullName evidence="2">Phosphotransferase</fullName>
    </submittedName>
</protein>
<evidence type="ECO:0000259" key="1">
    <source>
        <dbReference type="Pfam" id="PF01636"/>
    </source>
</evidence>
<dbReference type="Pfam" id="PF01636">
    <property type="entry name" value="APH"/>
    <property type="match status" value="1"/>
</dbReference>
<sequence>MDPSAGFPTLAARIAAGFGVDVALVEAVDHGADPRADLVHVVATDGREYAAKSSIGPQPGLAVAALLARHRVPGVPGPVPARDGGLTAGADGDRTRLSLVPWVRGRRVLDTGMAPGEWMRLGALLGRVHTTSTNGSELSAVPVETHDPTAVVEQAQALGVVVEHAVRASVDDPVAVEAAALWEAHGPRLLAVADRAAQLASSCAWAEASFVLCHGDPHHGNLLVDESGEVHLIDWDDAVVAPRESDLMFVVGGVFSHSPITDDQVRWFFDGYAPLTGIGLDHLDHDLLTYLRSVRALVDVLDLLAAALAVSDHPPGDRREALHYARGTLGPNGLVDLALA</sequence>
<dbReference type="SUPFAM" id="SSF56112">
    <property type="entry name" value="Protein kinase-like (PK-like)"/>
    <property type="match status" value="1"/>
</dbReference>
<dbReference type="InterPro" id="IPR011009">
    <property type="entry name" value="Kinase-like_dom_sf"/>
</dbReference>
<gene>
    <name evidence="2" type="ORF">ABEG17_07570</name>
</gene>
<dbReference type="Gene3D" id="1.20.58.840">
    <property type="match status" value="1"/>
</dbReference>
<name>A0AAU7JYM6_9MICO</name>
<dbReference type="Gene3D" id="1.10.510.10">
    <property type="entry name" value="Transferase(Phosphotransferase) domain 1"/>
    <property type="match status" value="1"/>
</dbReference>
<dbReference type="RefSeq" id="WP_406832673.1">
    <property type="nucleotide sequence ID" value="NZ_CP157483.1"/>
</dbReference>
<organism evidence="2">
    <name type="scientific">Pedococcus sp. KACC 23699</name>
    <dbReference type="NCBI Taxonomy" id="3149228"/>
    <lineage>
        <taxon>Bacteria</taxon>
        <taxon>Bacillati</taxon>
        <taxon>Actinomycetota</taxon>
        <taxon>Actinomycetes</taxon>
        <taxon>Micrococcales</taxon>
        <taxon>Intrasporangiaceae</taxon>
        <taxon>Pedococcus</taxon>
    </lineage>
</organism>
<evidence type="ECO:0000313" key="2">
    <source>
        <dbReference type="EMBL" id="XBO45184.1"/>
    </source>
</evidence>